<dbReference type="PANTHER" id="PTHR30477">
    <property type="entry name" value="ABC-TRANSPORTER METAL-BINDING PROTEIN"/>
    <property type="match status" value="1"/>
</dbReference>
<evidence type="ECO:0000256" key="12">
    <source>
        <dbReference type="ARBA" id="ARBA00023136"/>
    </source>
</evidence>
<name>A0A3M3U251_PSESJ</name>
<keyword evidence="12 15" id="KW-0472">Membrane</keyword>
<dbReference type="NCBIfam" id="NF007089">
    <property type="entry name" value="PRK09543.1"/>
    <property type="match status" value="1"/>
</dbReference>
<evidence type="ECO:0000313" key="16">
    <source>
        <dbReference type="EMBL" id="RMO27246.1"/>
    </source>
</evidence>
<protein>
    <recommendedName>
        <fullName evidence="13">High-affinity zinc uptake system membrane protein ZnuB</fullName>
    </recommendedName>
</protein>
<dbReference type="GO" id="GO:0043190">
    <property type="term" value="C:ATP-binding cassette (ABC) transporter complex"/>
    <property type="evidence" value="ECO:0007669"/>
    <property type="project" value="InterPro"/>
</dbReference>
<keyword evidence="7 14" id="KW-0812">Transmembrane</keyword>
<sequence length="278" mass="29224">MTLRPLTLMFTETAASMADFLLYALLAGVALAVVAGPLGSFVVWRRMAYFGDTLSHAALLGVALGFLLDISPTIAVTVGCLLLAVLLVTLQQRQPLASDTLLGILAPSTLSLGLVVLSFMHEVRIDLMAYLFGDLLAISPADLGWILGGSTLVLVLIVALWRPLLAMTVHEELARVEGLPVATLRMTLMLLIAVVIAVAMKIVGVLLITSLLIIPAAAAQRHARSPEQMALGASLLGVIAVCAGLSLSWFKDTPAGPSIVVSAAALFLLSFVLPRRAV</sequence>
<dbReference type="InterPro" id="IPR037294">
    <property type="entry name" value="ABC_BtuC-like"/>
</dbReference>
<evidence type="ECO:0000256" key="4">
    <source>
        <dbReference type="ARBA" id="ARBA00022448"/>
    </source>
</evidence>
<keyword evidence="10 15" id="KW-1133">Transmembrane helix</keyword>
<proteinExistence type="inferred from homology"/>
<feature type="transmembrane region" description="Helical" evidence="15">
    <location>
        <begin position="20"/>
        <end position="44"/>
    </location>
</feature>
<feature type="transmembrane region" description="Helical" evidence="15">
    <location>
        <begin position="56"/>
        <end position="89"/>
    </location>
</feature>
<comment type="subcellular location">
    <subcellularLocation>
        <location evidence="2">Cell inner membrane</location>
        <topology evidence="2">Multi-pass membrane protein</topology>
    </subcellularLocation>
    <subcellularLocation>
        <location evidence="14">Cell membrane</location>
        <topology evidence="14">Multi-pass membrane protein</topology>
    </subcellularLocation>
</comment>
<feature type="transmembrane region" description="Helical" evidence="15">
    <location>
        <begin position="255"/>
        <end position="273"/>
    </location>
</feature>
<evidence type="ECO:0000256" key="3">
    <source>
        <dbReference type="ARBA" id="ARBA00008034"/>
    </source>
</evidence>
<reference evidence="16 17" key="1">
    <citation type="submission" date="2018-08" db="EMBL/GenBank/DDBJ databases">
        <title>Recombination of ecologically and evolutionarily significant loci maintains genetic cohesion in the Pseudomonas syringae species complex.</title>
        <authorList>
            <person name="Dillon M."/>
            <person name="Thakur S."/>
            <person name="Almeida R.N.D."/>
            <person name="Weir B.S."/>
            <person name="Guttman D.S."/>
        </authorList>
    </citation>
    <scope>NUCLEOTIDE SEQUENCE [LARGE SCALE GENOMIC DNA]</scope>
    <source>
        <strain evidence="16 17">ICMP 2788</strain>
    </source>
</reference>
<organism evidence="16 17">
    <name type="scientific">Pseudomonas syringae pv. pisi</name>
    <dbReference type="NCBI Taxonomy" id="59510"/>
    <lineage>
        <taxon>Bacteria</taxon>
        <taxon>Pseudomonadati</taxon>
        <taxon>Pseudomonadota</taxon>
        <taxon>Gammaproteobacteria</taxon>
        <taxon>Pseudomonadales</taxon>
        <taxon>Pseudomonadaceae</taxon>
        <taxon>Pseudomonas</taxon>
        <taxon>Pseudomonas syringae</taxon>
    </lineage>
</organism>
<dbReference type="AlphaFoldDB" id="A0A3M3U251"/>
<evidence type="ECO:0000256" key="11">
    <source>
        <dbReference type="ARBA" id="ARBA00023065"/>
    </source>
</evidence>
<keyword evidence="11" id="KW-0406">Ion transport</keyword>
<accession>A0A3M3U251</accession>
<comment type="caution">
    <text evidence="16">The sequence shown here is derived from an EMBL/GenBank/DDBJ whole genome shotgun (WGS) entry which is preliminary data.</text>
</comment>
<dbReference type="GO" id="GO:0010043">
    <property type="term" value="P:response to zinc ion"/>
    <property type="evidence" value="ECO:0007669"/>
    <property type="project" value="TreeGrafter"/>
</dbReference>
<dbReference type="FunFam" id="1.10.3470.10:FF:000002">
    <property type="entry name" value="Zinc ABC transporter permease subunit ZnuB"/>
    <property type="match status" value="1"/>
</dbReference>
<dbReference type="GO" id="GO:0006829">
    <property type="term" value="P:zinc ion transport"/>
    <property type="evidence" value="ECO:0007669"/>
    <property type="project" value="UniProtKB-KW"/>
</dbReference>
<feature type="transmembrane region" description="Helical" evidence="15">
    <location>
        <begin position="101"/>
        <end position="120"/>
    </location>
</feature>
<dbReference type="EMBL" id="RBPQ01000143">
    <property type="protein sequence ID" value="RMO27246.1"/>
    <property type="molecule type" value="Genomic_DNA"/>
</dbReference>
<keyword evidence="8" id="KW-0862">Zinc</keyword>
<evidence type="ECO:0000256" key="2">
    <source>
        <dbReference type="ARBA" id="ARBA00004429"/>
    </source>
</evidence>
<comment type="similarity">
    <text evidence="3 14">Belongs to the ABC-3 integral membrane protein family.</text>
</comment>
<evidence type="ECO:0000256" key="6">
    <source>
        <dbReference type="ARBA" id="ARBA00022519"/>
    </source>
</evidence>
<keyword evidence="6" id="KW-0997">Cell inner membrane</keyword>
<evidence type="ECO:0000256" key="13">
    <source>
        <dbReference type="ARBA" id="ARBA00040080"/>
    </source>
</evidence>
<dbReference type="Pfam" id="PF00950">
    <property type="entry name" value="ABC-3"/>
    <property type="match status" value="1"/>
</dbReference>
<gene>
    <name evidence="16" type="ORF">ALQ44_100130</name>
</gene>
<keyword evidence="9" id="KW-0864">Zinc transport</keyword>
<feature type="transmembrane region" description="Helical" evidence="15">
    <location>
        <begin position="229"/>
        <end position="249"/>
    </location>
</feature>
<evidence type="ECO:0000256" key="8">
    <source>
        <dbReference type="ARBA" id="ARBA00022833"/>
    </source>
</evidence>
<dbReference type="SUPFAM" id="SSF81345">
    <property type="entry name" value="ABC transporter involved in vitamin B12 uptake, BtuC"/>
    <property type="match status" value="1"/>
</dbReference>
<comment type="function">
    <text evidence="1">Involved in the high-affinity zinc uptake transport system.</text>
</comment>
<dbReference type="GO" id="GO:0055085">
    <property type="term" value="P:transmembrane transport"/>
    <property type="evidence" value="ECO:0007669"/>
    <property type="project" value="InterPro"/>
</dbReference>
<keyword evidence="5" id="KW-1003">Cell membrane</keyword>
<dbReference type="InterPro" id="IPR001626">
    <property type="entry name" value="ABC_TroCD"/>
</dbReference>
<keyword evidence="4 14" id="KW-0813">Transport</keyword>
<dbReference type="PANTHER" id="PTHR30477:SF23">
    <property type="entry name" value="HIGH-AFFINITY ZINC UPTAKE SYSTEM MEMBRANE PROTEIN ZNUB"/>
    <property type="match status" value="1"/>
</dbReference>
<evidence type="ECO:0000256" key="5">
    <source>
        <dbReference type="ARBA" id="ARBA00022475"/>
    </source>
</evidence>
<dbReference type="Proteomes" id="UP000276886">
    <property type="component" value="Unassembled WGS sequence"/>
</dbReference>
<dbReference type="CDD" id="cd06550">
    <property type="entry name" value="TM_ABC_iron-siderophores_like"/>
    <property type="match status" value="1"/>
</dbReference>
<evidence type="ECO:0000256" key="1">
    <source>
        <dbReference type="ARBA" id="ARBA00002313"/>
    </source>
</evidence>
<evidence type="ECO:0000256" key="7">
    <source>
        <dbReference type="ARBA" id="ARBA00022692"/>
    </source>
</evidence>
<feature type="transmembrane region" description="Helical" evidence="15">
    <location>
        <begin position="141"/>
        <end position="161"/>
    </location>
</feature>
<evidence type="ECO:0000256" key="10">
    <source>
        <dbReference type="ARBA" id="ARBA00022989"/>
    </source>
</evidence>
<feature type="transmembrane region" description="Helical" evidence="15">
    <location>
        <begin position="188"/>
        <end position="217"/>
    </location>
</feature>
<evidence type="ECO:0000256" key="9">
    <source>
        <dbReference type="ARBA" id="ARBA00022906"/>
    </source>
</evidence>
<evidence type="ECO:0000256" key="14">
    <source>
        <dbReference type="RuleBase" id="RU003943"/>
    </source>
</evidence>
<dbReference type="Gene3D" id="1.10.3470.10">
    <property type="entry name" value="ABC transporter involved in vitamin B12 uptake, BtuC"/>
    <property type="match status" value="1"/>
</dbReference>
<evidence type="ECO:0000313" key="17">
    <source>
        <dbReference type="Proteomes" id="UP000276886"/>
    </source>
</evidence>
<evidence type="ECO:0000256" key="15">
    <source>
        <dbReference type="SAM" id="Phobius"/>
    </source>
</evidence>